<protein>
    <recommendedName>
        <fullName evidence="10">Nucleoporin Nup133/Nup155-like N-terminal domain-containing protein</fullName>
    </recommendedName>
</protein>
<dbReference type="eggNOG" id="KOG1900">
    <property type="taxonomic scope" value="Eukaryota"/>
</dbReference>
<organism evidence="9">
    <name type="scientific">Aureococcus anophagefferens</name>
    <name type="common">Harmful bloom alga</name>
    <dbReference type="NCBI Taxonomy" id="44056"/>
    <lineage>
        <taxon>Eukaryota</taxon>
        <taxon>Sar</taxon>
        <taxon>Stramenopiles</taxon>
        <taxon>Ochrophyta</taxon>
        <taxon>Pelagophyceae</taxon>
        <taxon>Pelagomonadales</taxon>
        <taxon>Pelagomonadaceae</taxon>
        <taxon>Aureococcus</taxon>
    </lineage>
</organism>
<evidence type="ECO:0000313" key="8">
    <source>
        <dbReference type="EMBL" id="EGB06256.1"/>
    </source>
</evidence>
<gene>
    <name evidence="8" type="ORF">AURANDRAFT_65784</name>
</gene>
<feature type="compositionally biased region" description="Low complexity" evidence="5">
    <location>
        <begin position="878"/>
        <end position="888"/>
    </location>
</feature>
<sequence>MALVAATTSMAPAPEVDDFATLCEVETAVVAKMQGDERGGFDLCEQLSHGWAWAQSFGSTAAAARGAHEYFSEPFGSQGLGLAVRGFARWPAFVTAEARRLGAAGAPQSAGLLPEIGCAWAALGAALVVWDYRRGDDFAVYEGLRDAVSAVCLAPPKPRVFVDAVKDVLVVATPSDVSLLALVFEPDANQPPGARGRLRVLPTEFGATTADLDGATFAGAAASRDGRVFFAASDGFVHEFEYAARESVLGRVARMVLPGGNPPAPPPPPPNPDAPKKRPPPAGYEGFSAAKCARRDPSAVRRLATALLPPFARPEWLLHPMRFLGVDGAGKDGLVDVVVDDARGALYALSARGVLGVYDLGKRGRDLRHVGSARVADAAKLWSAAHSARDTTAPSPQLFEPAARGDAKIVAVHVVSPLESATVHCVCVDDAGFRFYFSTTALKSGLGVRVDAAANAALPPPTADGADDALRPRALTLVHVRAPPPAALWDGARRARAAGRRREDQVSAPPSTDARELYGAKVGASFYGNGVFVVAKASGRDADRVLECAVDARDAPRGAAAKPAEPGPSPGGGFFFGRGSAPTPSPARAPSPVSAGGDGPKYALREAVSELVDGRGDDGSPASRLVPKVWALGEACDRGGIAAKLRALAALSRTPAQRDARPYDRLVAPLAAREGDAFVAAERKRRRAAAVAAGKGKDLDDDALVALGGGAYDGAPCPLRPLHGGRHFALALPDRRGDDGGSPRPREYAAAFARLPELASQHVVGERRLVCLTRLGVEELAKVRPVDALRELLRSDLGDGARRFGSPADDKRSGGGDAALRAFAESYGRAEACAMALAIACGADAGGGGQVDEPATRRAALAAALDLGGRPRFVETATTSASTATQTAPVPALNGGFRAGAPSWQSPQAAAAAAPSPAAAPARPATLLCTFKHSDRHEALLLLASRLLRPVWFKPLLWFEDGCDRATFLLDAAELQALSTPVQELRNALRDEPALAVATRRDAARDAEAARREARELHVVYRLVSRATQALALLGVLGRAREAEDRARWAEARDAPPPGAPAGSLLGLLGGPAKAAPKRPATAVDARLKQVGSRTLRELVVSRDAHDAVRECLRALTAPVSVGEALLSDRRPPAAPAPAPEKSGAPAAAAPAAPAYAWPEALARELGGHCYLYFNGGDALAHGASLHLAKAARLTEGLRHAEAEDARAAAAAAYLRAAGAWRSPSDVLPAAAPGASPPALATACDALRVHGCAAAAVEVALACAKNFAPASVPGDAGDAELAGDHWELALYRGRPPDGAQRRDEDAREACHDVALDALKRELWRCGAAGDARADEARGDGADGALLACCGAKRGPFLDRCLEAAKAADDRRLVKLPLDAVEVYLRAADPGLLWRHHLAHGEDARAAALMEDLATAPGGDLDARVSCLVRAAESARRAARAGGAAAPGASAPPRYDAAKIRELDELLAVARLQQRCLRRAADLLVDARRATADAEAAARRAAADGEPGGEAAQLHDAGLENERALDLERVAATLEERLVGVSELYNDVASRYGMWDLCLVTLKVCGHDDEPLAVKLWTSLLRRLVPRRARDASAQARLGDAGFWAAPGNGDGDEPYWDDGRAASGAFFEDRTWLRPLCDAVASLGRELADDDGELGDAGAADDAPWTSAAFPLRALVALLQRLATLLYETTRAGAADGARPAAPTWPKDALRAAGAPRLALFLALLQVGAARDASDLEKLHALANAADVLDAWATAAANDVRERRAFASGLRHGADPEHLIATLRGFEHTADPLLDKTLNLLHNTRDRVDAIFSR</sequence>
<feature type="domain" description="Nucleoporin Nup133/Nup155-like N-terminal" evidence="7">
    <location>
        <begin position="329"/>
        <end position="484"/>
    </location>
</feature>
<keyword evidence="9" id="KW-1185">Reference proteome</keyword>
<dbReference type="OMA" id="DAREACH"/>
<accession>F0YFH0</accession>
<dbReference type="GO" id="GO:0006405">
    <property type="term" value="P:RNA export from nucleus"/>
    <property type="evidence" value="ECO:0007669"/>
    <property type="project" value="TreeGrafter"/>
</dbReference>
<name>F0YFH0_AURAN</name>
<dbReference type="InterPro" id="IPR042538">
    <property type="entry name" value="Nucleoporin_Nup155_C_3"/>
</dbReference>
<keyword evidence="4" id="KW-0539">Nucleus</keyword>
<dbReference type="Gene3D" id="1.20.58.1780">
    <property type="match status" value="1"/>
</dbReference>
<feature type="compositionally biased region" description="Low complexity" evidence="5">
    <location>
        <begin position="899"/>
        <end position="917"/>
    </location>
</feature>
<dbReference type="InParanoid" id="F0YFH0"/>
<evidence type="ECO:0000256" key="5">
    <source>
        <dbReference type="SAM" id="MobiDB-lite"/>
    </source>
</evidence>
<dbReference type="PANTHER" id="PTHR10350">
    <property type="entry name" value="NUCLEAR PORE COMPLEX PROTEIN NUP155"/>
    <property type="match status" value="1"/>
</dbReference>
<dbReference type="Proteomes" id="UP000002729">
    <property type="component" value="Unassembled WGS sequence"/>
</dbReference>
<feature type="domain" description="Nucleoporin Nup133/Nup155-like C-terminal" evidence="6">
    <location>
        <begin position="1379"/>
        <end position="1584"/>
    </location>
</feature>
<dbReference type="KEGG" id="aaf:AURANDRAFT_65784"/>
<dbReference type="PANTHER" id="PTHR10350:SF6">
    <property type="entry name" value="NUCLEAR PORE COMPLEX PROTEIN NUP155"/>
    <property type="match status" value="1"/>
</dbReference>
<evidence type="ECO:0000256" key="3">
    <source>
        <dbReference type="ARBA" id="ARBA00022448"/>
    </source>
</evidence>
<feature type="region of interest" description="Disordered" evidence="5">
    <location>
        <begin position="878"/>
        <end position="917"/>
    </location>
</feature>
<dbReference type="GO" id="GO:0036228">
    <property type="term" value="P:protein localization to nuclear inner membrane"/>
    <property type="evidence" value="ECO:0007669"/>
    <property type="project" value="TreeGrafter"/>
</dbReference>
<dbReference type="Gene3D" id="1.20.120.1880">
    <property type="entry name" value="Nucleoporin, helical C-terminal domain"/>
    <property type="match status" value="1"/>
</dbReference>
<dbReference type="GO" id="GO:0000972">
    <property type="term" value="P:transcription-dependent tethering of RNA polymerase II gene DNA at nuclear periphery"/>
    <property type="evidence" value="ECO:0007669"/>
    <property type="project" value="TreeGrafter"/>
</dbReference>
<evidence type="ECO:0000256" key="4">
    <source>
        <dbReference type="ARBA" id="ARBA00023242"/>
    </source>
</evidence>
<dbReference type="InterPro" id="IPR007187">
    <property type="entry name" value="Nucleoporin_Nup133/Nup155_C"/>
</dbReference>
<dbReference type="EMBL" id="GL833136">
    <property type="protein sequence ID" value="EGB06256.1"/>
    <property type="molecule type" value="Genomic_DNA"/>
</dbReference>
<comment type="similarity">
    <text evidence="2">Belongs to the non-repetitive/WGA-negative nucleoporin family.</text>
</comment>
<dbReference type="InterPro" id="IPR004870">
    <property type="entry name" value="Nucleoporin_Nup155"/>
</dbReference>
<dbReference type="RefSeq" id="XP_009039203.1">
    <property type="nucleotide sequence ID" value="XM_009040955.1"/>
</dbReference>
<feature type="region of interest" description="Disordered" evidence="5">
    <location>
        <begin position="259"/>
        <end position="287"/>
    </location>
</feature>
<dbReference type="GO" id="GO:0017056">
    <property type="term" value="F:structural constituent of nuclear pore"/>
    <property type="evidence" value="ECO:0007669"/>
    <property type="project" value="InterPro"/>
</dbReference>
<comment type="subcellular location">
    <subcellularLocation>
        <location evidence="1">Nucleus</location>
    </subcellularLocation>
</comment>
<dbReference type="Pfam" id="PF03177">
    <property type="entry name" value="Nucleoporin_C"/>
    <property type="match status" value="1"/>
</dbReference>
<dbReference type="OrthoDB" id="338970at2759"/>
<dbReference type="Pfam" id="PF08801">
    <property type="entry name" value="Nucleoporin_N"/>
    <property type="match status" value="2"/>
</dbReference>
<feature type="domain" description="Nucleoporin Nup133/Nup155-like N-terminal" evidence="7">
    <location>
        <begin position="85"/>
        <end position="255"/>
    </location>
</feature>
<evidence type="ECO:0000313" key="9">
    <source>
        <dbReference type="Proteomes" id="UP000002729"/>
    </source>
</evidence>
<feature type="region of interest" description="Disordered" evidence="5">
    <location>
        <begin position="556"/>
        <end position="599"/>
    </location>
</feature>
<keyword evidence="3" id="KW-0813">Transport</keyword>
<feature type="compositionally biased region" description="Pro residues" evidence="5">
    <location>
        <begin position="260"/>
        <end position="273"/>
    </location>
</feature>
<dbReference type="GeneID" id="20225504"/>
<evidence type="ECO:0000259" key="7">
    <source>
        <dbReference type="Pfam" id="PF08801"/>
    </source>
</evidence>
<evidence type="ECO:0000256" key="2">
    <source>
        <dbReference type="ARBA" id="ARBA00007373"/>
    </source>
</evidence>
<evidence type="ECO:0000259" key="6">
    <source>
        <dbReference type="Pfam" id="PF03177"/>
    </source>
</evidence>
<dbReference type="GO" id="GO:0044611">
    <property type="term" value="C:nuclear pore inner ring"/>
    <property type="evidence" value="ECO:0007669"/>
    <property type="project" value="TreeGrafter"/>
</dbReference>
<dbReference type="GO" id="GO:0006606">
    <property type="term" value="P:protein import into nucleus"/>
    <property type="evidence" value="ECO:0007669"/>
    <property type="project" value="TreeGrafter"/>
</dbReference>
<proteinExistence type="inferred from homology"/>
<evidence type="ECO:0008006" key="10">
    <source>
        <dbReference type="Google" id="ProtNLM"/>
    </source>
</evidence>
<reference evidence="8 9" key="1">
    <citation type="journal article" date="2011" name="Proc. Natl. Acad. Sci. U.S.A.">
        <title>Niche of harmful alga Aureococcus anophagefferens revealed through ecogenomics.</title>
        <authorList>
            <person name="Gobler C.J."/>
            <person name="Berry D.L."/>
            <person name="Dyhrman S.T."/>
            <person name="Wilhelm S.W."/>
            <person name="Salamov A."/>
            <person name="Lobanov A.V."/>
            <person name="Zhang Y."/>
            <person name="Collier J.L."/>
            <person name="Wurch L.L."/>
            <person name="Kustka A.B."/>
            <person name="Dill B.D."/>
            <person name="Shah M."/>
            <person name="VerBerkmoes N.C."/>
            <person name="Kuo A."/>
            <person name="Terry A."/>
            <person name="Pangilinan J."/>
            <person name="Lindquist E.A."/>
            <person name="Lucas S."/>
            <person name="Paulsen I.T."/>
            <person name="Hattenrath-Lehmann T.K."/>
            <person name="Talmage S.C."/>
            <person name="Walker E.A."/>
            <person name="Koch F."/>
            <person name="Burson A.M."/>
            <person name="Marcoval M.A."/>
            <person name="Tang Y.Z."/>
            <person name="Lecleir G.R."/>
            <person name="Coyne K.J."/>
            <person name="Berg G.M."/>
            <person name="Bertrand E.M."/>
            <person name="Saito M.A."/>
            <person name="Gladyshev V.N."/>
            <person name="Grigoriev I.V."/>
        </authorList>
    </citation>
    <scope>NUCLEOTIDE SEQUENCE [LARGE SCALE GENOMIC DNA]</scope>
    <source>
        <strain evidence="9">CCMP 1984</strain>
    </source>
</reference>
<evidence type="ECO:0000256" key="1">
    <source>
        <dbReference type="ARBA" id="ARBA00004123"/>
    </source>
</evidence>
<dbReference type="InterPro" id="IPR014908">
    <property type="entry name" value="Nucleoporin_Nup133/Nup155_N"/>
</dbReference>